<dbReference type="PATRIC" id="fig|1203610.3.peg.111"/>
<feature type="domain" description="FRG" evidence="1">
    <location>
        <begin position="245"/>
        <end position="337"/>
    </location>
</feature>
<evidence type="ECO:0000259" key="1">
    <source>
        <dbReference type="SMART" id="SM00901"/>
    </source>
</evidence>
<dbReference type="SMART" id="SM00901">
    <property type="entry name" value="FRG"/>
    <property type="match status" value="1"/>
</dbReference>
<proteinExistence type="predicted"/>
<dbReference type="Pfam" id="PF08867">
    <property type="entry name" value="FRG"/>
    <property type="match status" value="1"/>
</dbReference>
<dbReference type="Proteomes" id="UP000033035">
    <property type="component" value="Unassembled WGS sequence"/>
</dbReference>
<dbReference type="STRING" id="1203610.HMPREF1536_00107"/>
<evidence type="ECO:0000313" key="3">
    <source>
        <dbReference type="Proteomes" id="UP000033035"/>
    </source>
</evidence>
<protein>
    <recommendedName>
        <fullName evidence="1">FRG domain-containing protein</fullName>
    </recommendedName>
</protein>
<keyword evidence="3" id="KW-1185">Reference proteome</keyword>
<dbReference type="HOGENOM" id="CLU_617728_0_0_10"/>
<name>A0A0F5JS69_9BACT</name>
<dbReference type="InterPro" id="IPR014966">
    <property type="entry name" value="FRG-dom"/>
</dbReference>
<reference evidence="2 3" key="1">
    <citation type="submission" date="2013-04" db="EMBL/GenBank/DDBJ databases">
        <title>The Genome Sequence of Parabacteroides gordonii DSM 23371.</title>
        <authorList>
            <consortium name="The Broad Institute Genomics Platform"/>
            <person name="Earl A."/>
            <person name="Ward D."/>
            <person name="Feldgarden M."/>
            <person name="Gevers D."/>
            <person name="Martens E."/>
            <person name="Sakamoto M."/>
            <person name="Benno Y."/>
            <person name="Suzuki N."/>
            <person name="Matsunaga N."/>
            <person name="Koshihara K."/>
            <person name="Seki M."/>
            <person name="Komiya H."/>
            <person name="Walker B."/>
            <person name="Young S."/>
            <person name="Zeng Q."/>
            <person name="Gargeya S."/>
            <person name="Fitzgerald M."/>
            <person name="Haas B."/>
            <person name="Abouelleil A."/>
            <person name="Allen A.W."/>
            <person name="Alvarado L."/>
            <person name="Arachchi H.M."/>
            <person name="Berlin A.M."/>
            <person name="Chapman S.B."/>
            <person name="Gainer-Dewar J."/>
            <person name="Goldberg J."/>
            <person name="Griggs A."/>
            <person name="Gujja S."/>
            <person name="Hansen M."/>
            <person name="Howarth C."/>
            <person name="Imamovic A."/>
            <person name="Ireland A."/>
            <person name="Larimer J."/>
            <person name="McCowan C."/>
            <person name="Murphy C."/>
            <person name="Pearson M."/>
            <person name="Poon T.W."/>
            <person name="Priest M."/>
            <person name="Roberts A."/>
            <person name="Saif S."/>
            <person name="Shea T."/>
            <person name="Sisk P."/>
            <person name="Sykes S."/>
            <person name="Wortman J."/>
            <person name="Nusbaum C."/>
            <person name="Birren B."/>
        </authorList>
    </citation>
    <scope>NUCLEOTIDE SEQUENCE [LARGE SCALE GENOMIC DNA]</scope>
    <source>
        <strain evidence="2 3">MS-1</strain>
    </source>
</reference>
<dbReference type="AlphaFoldDB" id="A0A0F5JS69"/>
<gene>
    <name evidence="2" type="ORF">HMPREF1536_00107</name>
</gene>
<sequence length="496" mass="57727">MNIASKFTWIPLYKELSDWLLGKQNSQPELISTLKEIGISGFRDGSEGGKEIVLEEIDPFTFFSYLNKFHSDERRVEILQDLRRKLNFSCPEPTDVSGIPTTHPMKVHLFPWKTIRGNNDINVLWELFGQVKGGKVDERLFQTALNIKSVGKGKLSIVLFYANPERYVPLDSNTSSYLRSKKLGYTYDSFASYNELSEKIVKTLGKRPWEISYEAYNYTPESDSSSIGSIRTLFEKLEDELEDDMDYHIFYRGQSDKSFGLIPSIYREKFLIQNENRIFRDIIAQSPADFKGCTSTFEKLVKMQHYSLPTRLLDITTNPLVALYFACENDAVDGKLFRFEVQMSDIKYFDSDAVSVVSNIAKRPIDFSIEDLRELDRKEFNSEEEIQYLLHEIKYEKPHFQNVIDSKDIERVFCVKPMFDNPRIIRQSGAFFLYGINGNKSKPAQLNFRYKMYIINKAQKQKIRKQLEALGIDKSTLFPEVEHVAEHIKDKYHLSK</sequence>
<dbReference type="EMBL" id="AQHW01000002">
    <property type="protein sequence ID" value="KKB60227.1"/>
    <property type="molecule type" value="Genomic_DNA"/>
</dbReference>
<organism evidence="2 3">
    <name type="scientific">Parabacteroides gordonii MS-1 = DSM 23371</name>
    <dbReference type="NCBI Taxonomy" id="1203610"/>
    <lineage>
        <taxon>Bacteria</taxon>
        <taxon>Pseudomonadati</taxon>
        <taxon>Bacteroidota</taxon>
        <taxon>Bacteroidia</taxon>
        <taxon>Bacteroidales</taxon>
        <taxon>Tannerellaceae</taxon>
        <taxon>Parabacteroides</taxon>
    </lineage>
</organism>
<evidence type="ECO:0000313" key="2">
    <source>
        <dbReference type="EMBL" id="KKB60227.1"/>
    </source>
</evidence>
<comment type="caution">
    <text evidence="2">The sequence shown here is derived from an EMBL/GenBank/DDBJ whole genome shotgun (WGS) entry which is preliminary data.</text>
</comment>
<accession>A0A0F5JS69</accession>